<name>A0A016UBR8_9BILA</name>
<accession>A0A016UBR8</accession>
<evidence type="ECO:0000313" key="1">
    <source>
        <dbReference type="EMBL" id="EYC12779.1"/>
    </source>
</evidence>
<sequence length="123" mass="14213">MLVWLVVQCDGSLGCAVMGIQRYEDYEGSEEAVMVTIVDPRYKDEYFTRNQEKFLENRVEGIITPIDNHSQSDLQRAPMNLHSHLYLPFRMLEDINTSEFLGIKMLAYKEAFAPTTSAECERL</sequence>
<dbReference type="EMBL" id="JARK01001382">
    <property type="protein sequence ID" value="EYC12779.1"/>
    <property type="molecule type" value="Genomic_DNA"/>
</dbReference>
<dbReference type="AlphaFoldDB" id="A0A016UBR8"/>
<evidence type="ECO:0000313" key="2">
    <source>
        <dbReference type="Proteomes" id="UP000024635"/>
    </source>
</evidence>
<dbReference type="Proteomes" id="UP000024635">
    <property type="component" value="Unassembled WGS sequence"/>
</dbReference>
<keyword evidence="2" id="KW-1185">Reference proteome</keyword>
<comment type="caution">
    <text evidence="1">The sequence shown here is derived from an EMBL/GenBank/DDBJ whole genome shotgun (WGS) entry which is preliminary data.</text>
</comment>
<gene>
    <name evidence="1" type="primary">Acey_s0046.g1419</name>
    <name evidence="1" type="ORF">Y032_0046g1419</name>
</gene>
<proteinExistence type="predicted"/>
<reference evidence="2" key="1">
    <citation type="journal article" date="2015" name="Nat. Genet.">
        <title>The genome and transcriptome of the zoonotic hookworm Ancylostoma ceylanicum identify infection-specific gene families.</title>
        <authorList>
            <person name="Schwarz E.M."/>
            <person name="Hu Y."/>
            <person name="Antoshechkin I."/>
            <person name="Miller M.M."/>
            <person name="Sternberg P.W."/>
            <person name="Aroian R.V."/>
        </authorList>
    </citation>
    <scope>NUCLEOTIDE SEQUENCE</scope>
    <source>
        <strain evidence="2">HY135</strain>
    </source>
</reference>
<protein>
    <submittedName>
        <fullName evidence="1">Uncharacterized protein</fullName>
    </submittedName>
</protein>
<organism evidence="1 2">
    <name type="scientific">Ancylostoma ceylanicum</name>
    <dbReference type="NCBI Taxonomy" id="53326"/>
    <lineage>
        <taxon>Eukaryota</taxon>
        <taxon>Metazoa</taxon>
        <taxon>Ecdysozoa</taxon>
        <taxon>Nematoda</taxon>
        <taxon>Chromadorea</taxon>
        <taxon>Rhabditida</taxon>
        <taxon>Rhabditina</taxon>
        <taxon>Rhabditomorpha</taxon>
        <taxon>Strongyloidea</taxon>
        <taxon>Ancylostomatidae</taxon>
        <taxon>Ancylostomatinae</taxon>
        <taxon>Ancylostoma</taxon>
    </lineage>
</organism>